<gene>
    <name evidence="6" type="ORF">FEHR0123_LOCUS3981</name>
</gene>
<dbReference type="GO" id="GO:1990904">
    <property type="term" value="C:ribonucleoprotein complex"/>
    <property type="evidence" value="ECO:0007669"/>
    <property type="project" value="UniProtKB-KW"/>
</dbReference>
<dbReference type="AlphaFoldDB" id="A0A7S3HZV7"/>
<dbReference type="GO" id="GO:0006412">
    <property type="term" value="P:translation"/>
    <property type="evidence" value="ECO:0007669"/>
    <property type="project" value="InterPro"/>
</dbReference>
<protein>
    <recommendedName>
        <fullName evidence="4">60S ribosomal protein L18a</fullName>
    </recommendedName>
</protein>
<dbReference type="Gene3D" id="3.10.20.10">
    <property type="match status" value="2"/>
</dbReference>
<dbReference type="PANTHER" id="PTHR10052">
    <property type="entry name" value="60S RIBOSOMAL PROTEIN L18A"/>
    <property type="match status" value="1"/>
</dbReference>
<dbReference type="EMBL" id="HBIE01013084">
    <property type="protein sequence ID" value="CAE0309069.1"/>
    <property type="molecule type" value="Transcribed_RNA"/>
</dbReference>
<evidence type="ECO:0000259" key="5">
    <source>
        <dbReference type="Pfam" id="PF01775"/>
    </source>
</evidence>
<dbReference type="FunFam" id="3.10.20.10:FF:000001">
    <property type="entry name" value="60S ribosomal protein L18a"/>
    <property type="match status" value="1"/>
</dbReference>
<dbReference type="GO" id="GO:0005840">
    <property type="term" value="C:ribosome"/>
    <property type="evidence" value="ECO:0007669"/>
    <property type="project" value="UniProtKB-KW"/>
</dbReference>
<sequence>MRVFARDAVLARSKFWYQMKRQHKVRKIQGEIISTTEIFEKKTGAIRNYGIFLRYLTRADTVNMYKEYRDVSLCGAVSQMYMEMSGRHSAALDSIQIIRTSVLDKSSVRRAQISQFTKEQIKFPKTNNLKRAPSKALSSRVRAVRPTLY</sequence>
<evidence type="ECO:0000256" key="3">
    <source>
        <dbReference type="ARBA" id="ARBA00023274"/>
    </source>
</evidence>
<organism evidence="6">
    <name type="scientific">Favella ehrenbergii</name>
    <dbReference type="NCBI Taxonomy" id="182087"/>
    <lineage>
        <taxon>Eukaryota</taxon>
        <taxon>Sar</taxon>
        <taxon>Alveolata</taxon>
        <taxon>Ciliophora</taxon>
        <taxon>Intramacronucleata</taxon>
        <taxon>Spirotrichea</taxon>
        <taxon>Choreotrichia</taxon>
        <taxon>Tintinnida</taxon>
        <taxon>Xystonellidae</taxon>
        <taxon>Favella</taxon>
    </lineage>
</organism>
<keyword evidence="3 4" id="KW-0687">Ribonucleoprotein</keyword>
<evidence type="ECO:0000256" key="1">
    <source>
        <dbReference type="ARBA" id="ARBA00009362"/>
    </source>
</evidence>
<dbReference type="SUPFAM" id="SSF160374">
    <property type="entry name" value="RplX-like"/>
    <property type="match status" value="1"/>
</dbReference>
<proteinExistence type="inferred from homology"/>
<evidence type="ECO:0000256" key="2">
    <source>
        <dbReference type="ARBA" id="ARBA00022980"/>
    </source>
</evidence>
<dbReference type="PIRSF" id="PIRSF002190">
    <property type="entry name" value="Ribosomal_L18a"/>
    <property type="match status" value="1"/>
</dbReference>
<name>A0A7S3HZV7_9SPIT</name>
<keyword evidence="2 4" id="KW-0689">Ribosomal protein</keyword>
<evidence type="ECO:0000313" key="6">
    <source>
        <dbReference type="EMBL" id="CAE0309069.1"/>
    </source>
</evidence>
<evidence type="ECO:0000256" key="4">
    <source>
        <dbReference type="PIRNR" id="PIRNR002190"/>
    </source>
</evidence>
<comment type="similarity">
    <text evidence="1 4">Belongs to the eukaryotic ribosomal protein eL20 family.</text>
</comment>
<accession>A0A7S3HZV7</accession>
<dbReference type="GO" id="GO:0003735">
    <property type="term" value="F:structural constituent of ribosome"/>
    <property type="evidence" value="ECO:0007669"/>
    <property type="project" value="InterPro"/>
</dbReference>
<feature type="domain" description="Large ribosomal subunit protein eL20" evidence="5">
    <location>
        <begin position="37"/>
        <end position="100"/>
    </location>
</feature>
<dbReference type="Pfam" id="PF01775">
    <property type="entry name" value="Ribosomal_L18A"/>
    <property type="match status" value="1"/>
</dbReference>
<reference evidence="6" key="1">
    <citation type="submission" date="2021-01" db="EMBL/GenBank/DDBJ databases">
        <authorList>
            <person name="Corre E."/>
            <person name="Pelletier E."/>
            <person name="Niang G."/>
            <person name="Scheremetjew M."/>
            <person name="Finn R."/>
            <person name="Kale V."/>
            <person name="Holt S."/>
            <person name="Cochrane G."/>
            <person name="Meng A."/>
            <person name="Brown T."/>
            <person name="Cohen L."/>
        </authorList>
    </citation>
    <scope>NUCLEOTIDE SEQUENCE</scope>
    <source>
        <strain evidence="6">Fehren 1</strain>
    </source>
</reference>
<dbReference type="InterPro" id="IPR023573">
    <property type="entry name" value="Ribosomal_eL20_dom"/>
</dbReference>
<dbReference type="InterPro" id="IPR021138">
    <property type="entry name" value="Ribosomal_eL20_eukaryotes"/>
</dbReference>